<accession>M7BDH5</accession>
<evidence type="ECO:0000313" key="3">
    <source>
        <dbReference type="Proteomes" id="UP000031443"/>
    </source>
</evidence>
<keyword evidence="3" id="KW-1185">Reference proteome</keyword>
<dbReference type="Proteomes" id="UP000031443">
    <property type="component" value="Unassembled WGS sequence"/>
</dbReference>
<name>M7BDH5_CHEMY</name>
<sequence length="177" mass="19408">MGSGEEENGEHATGGPGEGEFSGKQKLTFIVTTDNGTSMCLIGSCCHCSLQGFPLHTRGTPEPDKKEKDKNLDDVFSKPGLYQTMSTEPGGQTLQTAWRRKEWKGERPRNLSRSQWGFSGSKHMLQTFVDLQVQQSQARLPLQSIENSTAACPYIPTPATFHMLSEAVALPLFPPGH</sequence>
<reference evidence="3" key="1">
    <citation type="journal article" date="2013" name="Nat. Genet.">
        <title>The draft genomes of soft-shell turtle and green sea turtle yield insights into the development and evolution of the turtle-specific body plan.</title>
        <authorList>
            <person name="Wang Z."/>
            <person name="Pascual-Anaya J."/>
            <person name="Zadissa A."/>
            <person name="Li W."/>
            <person name="Niimura Y."/>
            <person name="Huang Z."/>
            <person name="Li C."/>
            <person name="White S."/>
            <person name="Xiong Z."/>
            <person name="Fang D."/>
            <person name="Wang B."/>
            <person name="Ming Y."/>
            <person name="Chen Y."/>
            <person name="Zheng Y."/>
            <person name="Kuraku S."/>
            <person name="Pignatelli M."/>
            <person name="Herrero J."/>
            <person name="Beal K."/>
            <person name="Nozawa M."/>
            <person name="Li Q."/>
            <person name="Wang J."/>
            <person name="Zhang H."/>
            <person name="Yu L."/>
            <person name="Shigenobu S."/>
            <person name="Wang J."/>
            <person name="Liu J."/>
            <person name="Flicek P."/>
            <person name="Searle S."/>
            <person name="Wang J."/>
            <person name="Kuratani S."/>
            <person name="Yin Y."/>
            <person name="Aken B."/>
            <person name="Zhang G."/>
            <person name="Irie N."/>
        </authorList>
    </citation>
    <scope>NUCLEOTIDE SEQUENCE [LARGE SCALE GENOMIC DNA]</scope>
</reference>
<dbReference type="AlphaFoldDB" id="M7BDH5"/>
<gene>
    <name evidence="2" type="ORF">UY3_07647</name>
</gene>
<dbReference type="EMBL" id="KB529245">
    <property type="protein sequence ID" value="EMP35214.1"/>
    <property type="molecule type" value="Genomic_DNA"/>
</dbReference>
<protein>
    <submittedName>
        <fullName evidence="2">Uncharacterized protein</fullName>
    </submittedName>
</protein>
<feature type="region of interest" description="Disordered" evidence="1">
    <location>
        <begin position="1"/>
        <end position="22"/>
    </location>
</feature>
<evidence type="ECO:0000313" key="2">
    <source>
        <dbReference type="EMBL" id="EMP35214.1"/>
    </source>
</evidence>
<organism evidence="2 3">
    <name type="scientific">Chelonia mydas</name>
    <name type="common">Green sea-turtle</name>
    <name type="synonym">Chelonia agassizi</name>
    <dbReference type="NCBI Taxonomy" id="8469"/>
    <lineage>
        <taxon>Eukaryota</taxon>
        <taxon>Metazoa</taxon>
        <taxon>Chordata</taxon>
        <taxon>Craniata</taxon>
        <taxon>Vertebrata</taxon>
        <taxon>Euteleostomi</taxon>
        <taxon>Archelosauria</taxon>
        <taxon>Testudinata</taxon>
        <taxon>Testudines</taxon>
        <taxon>Cryptodira</taxon>
        <taxon>Durocryptodira</taxon>
        <taxon>Americhelydia</taxon>
        <taxon>Chelonioidea</taxon>
        <taxon>Cheloniidae</taxon>
        <taxon>Chelonia</taxon>
    </lineage>
</organism>
<evidence type="ECO:0000256" key="1">
    <source>
        <dbReference type="SAM" id="MobiDB-lite"/>
    </source>
</evidence>
<proteinExistence type="predicted"/>